<evidence type="ECO:0000256" key="1">
    <source>
        <dbReference type="ARBA" id="ARBA00022729"/>
    </source>
</evidence>
<feature type="chain" id="PRO_5015492945" evidence="2">
    <location>
        <begin position="29"/>
        <end position="247"/>
    </location>
</feature>
<dbReference type="PRINTS" id="PR00722">
    <property type="entry name" value="CHYMOTRYPSIN"/>
</dbReference>
<keyword evidence="1 2" id="KW-0732">Signal</keyword>
<sequence>MVSGKRIAAARLLAAAGLAFGLAGNAAAQGLYANAAPIPEEDQGAWNAVGRLNQAGWNERQMCTATLVAPDKVLTAAHCVYDFRTGKPSRPSEVHFVAGWRGGPFAAHRKGAQIRLHPDYDPGAPPEATRTHSDLAIMTLDTPIPDEIAQPIPADVAPGEHEAILLVGYRRDRPHLPSLYDACPVTWRGQMSYAVKCRVIEGSSGGPVVALRGGEKRVVGVISSYVVMHPTIGTRVAVPKLEMLLNE</sequence>
<dbReference type="InterPro" id="IPR001254">
    <property type="entry name" value="Trypsin_dom"/>
</dbReference>
<dbReference type="PROSITE" id="PS50240">
    <property type="entry name" value="TRYPSIN_DOM"/>
    <property type="match status" value="1"/>
</dbReference>
<protein>
    <submittedName>
        <fullName evidence="4">V8-like Glu-specific endopeptidase</fullName>
    </submittedName>
</protein>
<dbReference type="SMART" id="SM00020">
    <property type="entry name" value="Tryp_SPc"/>
    <property type="match status" value="1"/>
</dbReference>
<dbReference type="Pfam" id="PF00089">
    <property type="entry name" value="Trypsin"/>
    <property type="match status" value="1"/>
</dbReference>
<dbReference type="GO" id="GO:0006508">
    <property type="term" value="P:proteolysis"/>
    <property type="evidence" value="ECO:0007669"/>
    <property type="project" value="InterPro"/>
</dbReference>
<dbReference type="RefSeq" id="WP_158263397.1">
    <property type="nucleotide sequence ID" value="NZ_PVTD01000001.1"/>
</dbReference>
<reference evidence="4 5" key="1">
    <citation type="submission" date="2018-03" db="EMBL/GenBank/DDBJ databases">
        <title>Genomic Encyclopedia of Archaeal and Bacterial Type Strains, Phase II (KMG-II): from individual species to whole genera.</title>
        <authorList>
            <person name="Goeker M."/>
        </authorList>
    </citation>
    <scope>NUCLEOTIDE SEQUENCE [LARGE SCALE GENOMIC DNA]</scope>
    <source>
        <strain evidence="4 5">DSM 29328</strain>
    </source>
</reference>
<organism evidence="4 5">
    <name type="scientific">Aliiruegeria haliotis</name>
    <dbReference type="NCBI Taxonomy" id="1280846"/>
    <lineage>
        <taxon>Bacteria</taxon>
        <taxon>Pseudomonadati</taxon>
        <taxon>Pseudomonadota</taxon>
        <taxon>Alphaproteobacteria</taxon>
        <taxon>Rhodobacterales</taxon>
        <taxon>Roseobacteraceae</taxon>
        <taxon>Aliiruegeria</taxon>
    </lineage>
</organism>
<keyword evidence="5" id="KW-1185">Reference proteome</keyword>
<dbReference type="InterPro" id="IPR001314">
    <property type="entry name" value="Peptidase_S1A"/>
</dbReference>
<feature type="domain" description="Peptidase S1" evidence="3">
    <location>
        <begin position="22"/>
        <end position="247"/>
    </location>
</feature>
<dbReference type="InterPro" id="IPR043504">
    <property type="entry name" value="Peptidase_S1_PA_chymotrypsin"/>
</dbReference>
<dbReference type="SUPFAM" id="SSF50494">
    <property type="entry name" value="Trypsin-like serine proteases"/>
    <property type="match status" value="1"/>
</dbReference>
<dbReference type="AlphaFoldDB" id="A0A2T0RYH9"/>
<dbReference type="InterPro" id="IPR018114">
    <property type="entry name" value="TRYPSIN_HIS"/>
</dbReference>
<dbReference type="OrthoDB" id="267336at2"/>
<evidence type="ECO:0000313" key="5">
    <source>
        <dbReference type="Proteomes" id="UP000239480"/>
    </source>
</evidence>
<dbReference type="Proteomes" id="UP000239480">
    <property type="component" value="Unassembled WGS sequence"/>
</dbReference>
<proteinExistence type="predicted"/>
<dbReference type="PANTHER" id="PTHR15462">
    <property type="entry name" value="SERINE PROTEASE"/>
    <property type="match status" value="1"/>
</dbReference>
<dbReference type="EMBL" id="PVTD01000001">
    <property type="protein sequence ID" value="PRY26246.1"/>
    <property type="molecule type" value="Genomic_DNA"/>
</dbReference>
<dbReference type="Gene3D" id="2.40.10.10">
    <property type="entry name" value="Trypsin-like serine proteases"/>
    <property type="match status" value="2"/>
</dbReference>
<evidence type="ECO:0000256" key="2">
    <source>
        <dbReference type="SAM" id="SignalP"/>
    </source>
</evidence>
<gene>
    <name evidence="4" type="ORF">CLV78_101341</name>
</gene>
<dbReference type="GO" id="GO:0004252">
    <property type="term" value="F:serine-type endopeptidase activity"/>
    <property type="evidence" value="ECO:0007669"/>
    <property type="project" value="InterPro"/>
</dbReference>
<accession>A0A2T0RYH9</accession>
<comment type="caution">
    <text evidence="4">The sequence shown here is derived from an EMBL/GenBank/DDBJ whole genome shotgun (WGS) entry which is preliminary data.</text>
</comment>
<feature type="signal peptide" evidence="2">
    <location>
        <begin position="1"/>
        <end position="28"/>
    </location>
</feature>
<evidence type="ECO:0000259" key="3">
    <source>
        <dbReference type="PROSITE" id="PS50240"/>
    </source>
</evidence>
<name>A0A2T0RYH9_9RHOB</name>
<dbReference type="InterPro" id="IPR009003">
    <property type="entry name" value="Peptidase_S1_PA"/>
</dbReference>
<dbReference type="InterPro" id="IPR050966">
    <property type="entry name" value="Glutamyl_endopeptidase"/>
</dbReference>
<dbReference type="PANTHER" id="PTHR15462:SF8">
    <property type="entry name" value="SERINE PROTEASE"/>
    <property type="match status" value="1"/>
</dbReference>
<dbReference type="PROSITE" id="PS00134">
    <property type="entry name" value="TRYPSIN_HIS"/>
    <property type="match status" value="1"/>
</dbReference>
<evidence type="ECO:0000313" key="4">
    <source>
        <dbReference type="EMBL" id="PRY26246.1"/>
    </source>
</evidence>